<dbReference type="EMBL" id="CM007649">
    <property type="protein sequence ID" value="ONM28113.1"/>
    <property type="molecule type" value="Genomic_DNA"/>
</dbReference>
<organism evidence="1">
    <name type="scientific">Zea mays</name>
    <name type="common">Maize</name>
    <dbReference type="NCBI Taxonomy" id="4577"/>
    <lineage>
        <taxon>Eukaryota</taxon>
        <taxon>Viridiplantae</taxon>
        <taxon>Streptophyta</taxon>
        <taxon>Embryophyta</taxon>
        <taxon>Tracheophyta</taxon>
        <taxon>Spermatophyta</taxon>
        <taxon>Magnoliopsida</taxon>
        <taxon>Liliopsida</taxon>
        <taxon>Poales</taxon>
        <taxon>Poaceae</taxon>
        <taxon>PACMAD clade</taxon>
        <taxon>Panicoideae</taxon>
        <taxon>Andropogonodae</taxon>
        <taxon>Andropogoneae</taxon>
        <taxon>Tripsacinae</taxon>
        <taxon>Zea</taxon>
    </lineage>
</organism>
<sequence length="20" mass="2096">MNILLASPLLKAILKDATAV</sequence>
<dbReference type="AlphaFoldDB" id="A0A1D6MEP9"/>
<proteinExistence type="predicted"/>
<reference evidence="1" key="1">
    <citation type="submission" date="2015-12" db="EMBL/GenBank/DDBJ databases">
        <title>Update maize B73 reference genome by single molecule sequencing technologies.</title>
        <authorList>
            <consortium name="Maize Genome Sequencing Project"/>
            <person name="Ware D."/>
        </authorList>
    </citation>
    <scope>NUCLEOTIDE SEQUENCE [LARGE SCALE GENOMIC DNA]</scope>
    <source>
        <tissue evidence="1">Seedling</tissue>
    </source>
</reference>
<protein>
    <submittedName>
        <fullName evidence="1">Uncharacterized protein</fullName>
    </submittedName>
</protein>
<name>A0A1D6MEP9_MAIZE</name>
<gene>
    <name evidence="1" type="ORF">ZEAMMB73_Zm00001d039244</name>
</gene>
<evidence type="ECO:0000313" key="1">
    <source>
        <dbReference type="EMBL" id="ONM28113.1"/>
    </source>
</evidence>
<dbReference type="InParanoid" id="A0A1D6MEP9"/>
<accession>A0A1D6MEP9</accession>